<feature type="domain" description="Bacterial Ig" evidence="2">
    <location>
        <begin position="2848"/>
        <end position="2929"/>
    </location>
</feature>
<feature type="domain" description="Bacterial Ig" evidence="2">
    <location>
        <begin position="663"/>
        <end position="744"/>
    </location>
</feature>
<dbReference type="RefSeq" id="WP_093309217.1">
    <property type="nucleotide sequence ID" value="NZ_FOZG01000001.1"/>
</dbReference>
<feature type="domain" description="Bacterial Ig" evidence="2">
    <location>
        <begin position="1418"/>
        <end position="1498"/>
    </location>
</feature>
<evidence type="ECO:0000259" key="3">
    <source>
        <dbReference type="Pfam" id="PF22783"/>
    </source>
</evidence>
<feature type="domain" description="Bacterial Ig" evidence="2">
    <location>
        <begin position="1166"/>
        <end position="1246"/>
    </location>
</feature>
<feature type="domain" description="Bacterial Ig" evidence="2">
    <location>
        <begin position="1673"/>
        <end position="1754"/>
    </location>
</feature>
<accession>A0A1I6JB29</accession>
<evidence type="ECO:0000259" key="2">
    <source>
        <dbReference type="Pfam" id="PF17936"/>
    </source>
</evidence>
<feature type="domain" description="Bacterial Ig" evidence="2">
    <location>
        <begin position="2597"/>
        <end position="2677"/>
    </location>
</feature>
<feature type="domain" description="Bacterial Ig" evidence="2">
    <location>
        <begin position="1249"/>
        <end position="1330"/>
    </location>
</feature>
<feature type="domain" description="Bacterial Ig" evidence="2">
    <location>
        <begin position="405"/>
        <end position="486"/>
    </location>
</feature>
<feature type="domain" description="Bacterial Ig" evidence="2">
    <location>
        <begin position="747"/>
        <end position="828"/>
    </location>
</feature>
<evidence type="ECO:0000313" key="4">
    <source>
        <dbReference type="EMBL" id="SFR76225.1"/>
    </source>
</evidence>
<dbReference type="InterPro" id="IPR041498">
    <property type="entry name" value="Big_6"/>
</dbReference>
<feature type="domain" description="Biofilm-associated protein BapA-like prefix-like" evidence="3">
    <location>
        <begin position="2"/>
        <end position="113"/>
    </location>
</feature>
<name>A0A1I6JB29_9SPHN</name>
<feature type="domain" description="Bacterial Ig" evidence="2">
    <location>
        <begin position="2261"/>
        <end position="2342"/>
    </location>
</feature>
<feature type="region of interest" description="Disordered" evidence="1">
    <location>
        <begin position="305"/>
        <end position="325"/>
    </location>
</feature>
<dbReference type="STRING" id="1166337.SAMN05192580_0055"/>
<feature type="domain" description="Bacterial Ig" evidence="2">
    <location>
        <begin position="2177"/>
        <end position="2258"/>
    </location>
</feature>
<feature type="compositionally biased region" description="Low complexity" evidence="1">
    <location>
        <begin position="3680"/>
        <end position="3690"/>
    </location>
</feature>
<dbReference type="Gene3D" id="2.60.40.10">
    <property type="entry name" value="Immunoglobulins"/>
    <property type="match status" value="35"/>
</dbReference>
<feature type="domain" description="Bacterial Ig" evidence="2">
    <location>
        <begin position="1925"/>
        <end position="2006"/>
    </location>
</feature>
<feature type="domain" description="Bacterial Ig" evidence="2">
    <location>
        <begin position="2010"/>
        <end position="2090"/>
    </location>
</feature>
<proteinExistence type="predicted"/>
<feature type="domain" description="Bacterial Ig" evidence="2">
    <location>
        <begin position="2765"/>
        <end position="2845"/>
    </location>
</feature>
<dbReference type="InterPro" id="IPR013783">
    <property type="entry name" value="Ig-like_fold"/>
</dbReference>
<feature type="domain" description="Bacterial Ig" evidence="2">
    <location>
        <begin position="1757"/>
        <end position="1838"/>
    </location>
</feature>
<feature type="domain" description="Bacterial Ig" evidence="2">
    <location>
        <begin position="999"/>
        <end position="1079"/>
    </location>
</feature>
<feature type="domain" description="Bacterial Ig" evidence="2">
    <location>
        <begin position="573"/>
        <end position="655"/>
    </location>
</feature>
<evidence type="ECO:0008006" key="6">
    <source>
        <dbReference type="Google" id="ProtNLM"/>
    </source>
</evidence>
<feature type="domain" description="Bacterial Ig" evidence="2">
    <location>
        <begin position="154"/>
        <end position="234"/>
    </location>
</feature>
<gene>
    <name evidence="4" type="ORF">SAMN05192580_0055</name>
</gene>
<feature type="domain" description="Bacterial Ig" evidence="2">
    <location>
        <begin position="2513"/>
        <end position="2594"/>
    </location>
</feature>
<feature type="domain" description="Bacterial Ig" evidence="2">
    <location>
        <begin position="2345"/>
        <end position="2426"/>
    </location>
</feature>
<dbReference type="NCBIfam" id="NF045619">
    <property type="entry name" value="adhes_GNV_Cterm"/>
    <property type="match status" value="1"/>
</dbReference>
<dbReference type="InterPro" id="IPR055014">
    <property type="entry name" value="BapA_Bap-like_C"/>
</dbReference>
<sequence length="3727" mass="352519">MNVEVIDKATGNATQVSLDSIDLQSPSVVRLNIDRTQISALERQGDDLIVRMADGTQVRLADFYQTQNGVGSDLVVQEPGNSLWLAHPDAVGAGRFTLIEDLDNLLAGAAAAGGGSSLALPILLGAVAAGGVALAAGGGGGGGDREPEVDRTPPAAPTATVNANGTTISGTGEAGATVTVTNGNGATIGTGTVGANGSYSVSVSPAQANGGTIRVVQTDPAGNASPVTTVTAPDITAPAAPTATIAANGASVSGTGEAGATVTIRNGAGAVVGTAVVAADGTYSVPLTTPQTNGGSLTVTQADPAGNVSPATSVTAPDSTAPAAPTATVAANGTTVTGTGEPGATVSVRDASGAVIGTAPVAANGSYTVTLTTPQANGGNLTVTQSDPAGNASPATTVSAPDITAPAAPTLAINATGTGATGTGEPGATVTITSPAGAVIGTATVAADGSYAATLTPAQVNGEQLTARQSDIAGNASGAATAVAPDLTAPAAPTATLDAAGSVVTGTGEAGATVTVRDTNGAVLGSGVADAQGAFSITLATPQVNGEALSVTQADAAGNVSPATALTAPDLTAPAAPVAAVDQATGATLTGTGEAGATITVTDAFGDIVGTGTVAADGTFSVTLSPPQIDGEQLSVRQTDGAGNISAPATAVAPDLIPSDGIAPAAPAASVTADGTAITGTAEAGATVRAFNADGSFIGSTVAAGDGSYSIALTPPRINSEALSVTQTQPDGDVSPATTAIAPDLTAPAAPTAAIDTTGAVVSGTGEAGATVTVRDGAGTVIGSGPVDANGNYSITLATPRTNGETLSVTQADAAGNVSPAATTTAPDTTAPLAPSATIAADGTGVTGTGEAGATVTVRAADGTVLGTATVAADGSYTAPLSPAPVNGEALSVTQTDSANNGSPATSLTAPDLTAPAAPVATIAADGTSVTGTGEAGALIEVRNAAGVLLGSETAAADGSFTVPLSPAQANGGTVSVVQTDAAGNPSPATTLPAPDTTAPLAPVATVTADGTAVTGTGEAGATVTVTGPGGTVGTGTVGSDGSFTVPLSPAQANGGTLTVVQTDGGGNASPATSVVAPDITAPAAPVATVAADGTSVSGTGEPGARVTVITAGGAIVGTAIIAGDGTYSAPISPAQNNGGSLSVTQTDAAGNTSPAAVAPAPDITAPAAPAVTIAADGSSVTGTGEPGAAVSVTSGGTVIGTGTVGADGSFTVPLSPAQANGGTVSVTQTDTAGNLSPAATVAAPDITAPAAPTITVNGAGTIVSGTGEPGATVTITAPGGAVIGTATVIADGSYTTTINPPQTNGELLRATQSDAAGNASGAATTLAPDFTAPAAPTAAINATGTSVTGTGEPGATLRIANAAGTVVGSTTVAADGSYTVTLTPAQANGEALTATQSDLGGNTSPGIPLTAPDITPPAAPVATLDATGSIVSGTGEVGATVTVRGTGGALLGTAVVNPQGAYSVVLSTPQVNSQVLAVTQADGASNVSAATSLTAPDLTAPAAPTATVEPTAGATLTGTGEAGATITVTDPLGVVIGTTVVTPDGSYSVTLNPPQTDGELLTVRQTDPSGNVSPPVTAPAPDLVPDTDPLAPTAAVSADGTAVTGVAEANATVRVLDATGTVIGTTVALDDGSYSVALTPPRINGETLRVTQTDGDGDISPPATAVAPDLTAPAAPTATIDATGSIVTGTGEAGATVTIRDAANTVLGTATVAANGAYSATLTPPQTNGQPLTALQADATGNPSPATAITAPDLTAPVAPAATVSADGTTVTGTGEAGATVTVRAADGTVLGSAPVAGDGSYTVTLTPAQANGGTVSVTQADATGNVSPATTAPAPDITPPAIPAAAVSGDGTTVVGTGEPGATISVTGAGGVPLGTGTVAANGSYSVTLTTPQANGGTVQVIQTDAAGNDSAPATATAPDITAPTAPTATIAANGTSVTGTGEAGATIQVRNAAGTVIGTALVAGDGSYTAPLVPAQANGGALTVTQADAAGNVSPTVPLAAPDITPPAAPTIAVAANGTFATGTGEPGALITITGAGGTVLGTATVAANGSYTATLTPAQTNGEVLTAGQADAAGNASPTATANAPDLTAPAAPVAAVNANGTAVTGTGEPGATVTVTNAAGAILGSGTVAANGTYTVALSPAQANGQTFGVVQADAAGNDSPSTPVTAPDITAPATPTAAINADGSVVTGRGEPGATITIRDAGGTAVGTATVAADGSYTAPLTPPQVNGEALTATQADPAGNPSPAVPLTAPDLTAPAAPVATVNANGSAVTGTGEPGATVTVSNAAGTVLGTATVAANGSYTAAIAPAQVNGEALSVVQADAAGNASPATSTLAPDVTAPAAPTLAISADGTTATGTGEAGATVTITDPAGNPIGTAVVAPDGSYTAPLTTPQVNGELVSATQEDMAGNPSSAATATAPDLVVPAAPTATVNADGTAVTGTGEPGASIVITDPAGNPIGTATVAANGSYTAPLDPAQRNGEVLGATQTDPAGNVSPPVSTTAPDLTAPAAPAGTVSADGTSLTGTGEPGASISITDPDGTVIGTATVAANGSFTAPLNPVQVNGELLGIAQRDGAGNLSPTASATAPDLTAPAAPTATIAGDGASITGTGEPGATISVTGPAGGLGTTTVAADGSYTVALTPAQRNGEALTVSQADPAGNPSPTVPVTAPDLTAPAAPVATVSADGTSVSGTGEPGALITVTNAAGTPIGTTTVGTDGSFTAPISPAQANGELVSVRQADGAGNTSPTSIVQAPDITPPAAPTLAISANGATATGTGEPGATVTITASGGAVIGSAVVAANGTYAATLTPPQDDGETLTATQRDAANNVSPAVTAVAPDGTAPLVPTASVTADGTAVVGTGVAGNTITVTAPGGAVIGTATVAADGSYTATLTTPQRNGEVLGVTQADTAGNASPAIPVVAPDITAPAAPTAAVGPDGTTVTGTGEAGATVTITTAAGAVLGTALVGANGGYSATLTTPQANGETLTAIQRDAAGNPSAPTNAVAPDITAPAAPTGLAVTNDGTSLTGTGEAGTTVEVRNGAGTLVGSGTVGAGGGFTVGLVPPQAAGGTLDVTLRDGAGNQSAPGSVAAPFDVVAQPNTDTAGIDLVPFTAPVNFGTANYLALVSLGLVDLDAQVLGIPNVQFTVLPGHSLDAVFTYDAVANIGVASGYSVVVQQLVNGQWVAAEGPGDVSLLQLGLLNGNLTARETFEPGTYRAFLTFQGAAGVGLLGTLSVAGTDSDFTDVASVVPQATDGNVITDAGPGGVVDFVSPQTRVASVTVNGVTTAVAADDTVVQGAWGRLVIDRDGTYTYTPNADAAAIGKTDVFTYTLLDPADGELESATLSIAIGSPDVTGAPLAANDAAVARVTYQNVVTNVAPTTEFSFNTALGLPIAPRTGSGSDSFVVASNTTSDITITATRGGNLSILPNYTLSVRNAANVEVARITETALATLPLAPAVATFRLDDLPAGTYTYSVSSTNILGTAYGTTVAISESITFANQYSVASTTAAQGDLLANDTANTSFATIRVDTGNGFAEVGNSPLTVVGDHGTLTVSEAGGYIYQPLANLPYSTTDLLDTFTYQLVQPNGTISTATLTVTIDVPADGTLPTATAFVADPASSGAESDVVVLDALVATPDASVSADLSAGQLAYDLFEGQGDLETVLSRYLADQGDTAPAAEPSAAPANDTAPDIAALPEPSDPLSYLVMPDDQDRYGQAANPVG</sequence>
<feature type="domain" description="Bacterial Ig" evidence="2">
    <location>
        <begin position="1501"/>
        <end position="1583"/>
    </location>
</feature>
<protein>
    <recommendedName>
        <fullName evidence="6">BapA prefix-like domain-containing protein</fullName>
    </recommendedName>
</protein>
<feature type="domain" description="Bacterial Ig" evidence="2">
    <location>
        <begin position="237"/>
        <end position="318"/>
    </location>
</feature>
<feature type="domain" description="Bacterial Ig" evidence="2">
    <location>
        <begin position="3016"/>
        <end position="3097"/>
    </location>
</feature>
<dbReference type="NCBIfam" id="NF033510">
    <property type="entry name" value="Ca_tandemer"/>
    <property type="match status" value="32"/>
</dbReference>
<feature type="compositionally biased region" description="Low complexity" evidence="1">
    <location>
        <begin position="2506"/>
        <end position="2518"/>
    </location>
</feature>
<dbReference type="Pfam" id="PF17936">
    <property type="entry name" value="Big_6"/>
    <property type="match status" value="35"/>
</dbReference>
<reference evidence="4 5" key="1">
    <citation type="submission" date="2016-10" db="EMBL/GenBank/DDBJ databases">
        <authorList>
            <person name="de Groot N.N."/>
        </authorList>
    </citation>
    <scope>NUCLEOTIDE SEQUENCE [LARGE SCALE GENOMIC DNA]</scope>
    <source>
        <strain evidence="4 5">S5-249</strain>
    </source>
</reference>
<feature type="domain" description="Bacterial Ig" evidence="2">
    <location>
        <begin position="1590"/>
        <end position="1670"/>
    </location>
</feature>
<feature type="domain" description="Bacterial Ig" evidence="2">
    <location>
        <begin position="831"/>
        <end position="912"/>
    </location>
</feature>
<feature type="domain" description="Bacterial Ig" evidence="2">
    <location>
        <begin position="2932"/>
        <end position="3013"/>
    </location>
</feature>
<dbReference type="InterPro" id="IPR048051">
    <property type="entry name" value="BapA-like_prefix-like"/>
</dbReference>
<feature type="domain" description="Bacterial Ig" evidence="2">
    <location>
        <begin position="1841"/>
        <end position="1922"/>
    </location>
</feature>
<organism evidence="4 5">
    <name type="scientific">Sphingomonas jatrophae</name>
    <dbReference type="NCBI Taxonomy" id="1166337"/>
    <lineage>
        <taxon>Bacteria</taxon>
        <taxon>Pseudomonadati</taxon>
        <taxon>Pseudomonadota</taxon>
        <taxon>Alphaproteobacteria</taxon>
        <taxon>Sphingomonadales</taxon>
        <taxon>Sphingomonadaceae</taxon>
        <taxon>Sphingomonas</taxon>
    </lineage>
</organism>
<feature type="domain" description="Bacterial Ig" evidence="2">
    <location>
        <begin position="1333"/>
        <end position="1414"/>
    </location>
</feature>
<feature type="domain" description="Bacterial Ig" evidence="2">
    <location>
        <begin position="489"/>
        <end position="570"/>
    </location>
</feature>
<feature type="region of interest" description="Disordered" evidence="1">
    <location>
        <begin position="2489"/>
        <end position="2543"/>
    </location>
</feature>
<evidence type="ECO:0000256" key="1">
    <source>
        <dbReference type="SAM" id="MobiDB-lite"/>
    </source>
</evidence>
<feature type="domain" description="Bacterial Ig" evidence="2">
    <location>
        <begin position="2093"/>
        <end position="2174"/>
    </location>
</feature>
<feature type="domain" description="Bacterial Ig" evidence="2">
    <location>
        <begin position="915"/>
        <end position="996"/>
    </location>
</feature>
<dbReference type="Proteomes" id="UP000198824">
    <property type="component" value="Unassembled WGS sequence"/>
</dbReference>
<dbReference type="NCBIfam" id="NF033677">
    <property type="entry name" value="biofilm_BapA_N"/>
    <property type="match status" value="1"/>
</dbReference>
<feature type="compositionally biased region" description="Low complexity" evidence="1">
    <location>
        <begin position="309"/>
        <end position="325"/>
    </location>
</feature>
<feature type="domain" description="Bacterial Ig" evidence="2">
    <location>
        <begin position="2680"/>
        <end position="2761"/>
    </location>
</feature>
<dbReference type="EMBL" id="FOZG01000001">
    <property type="protein sequence ID" value="SFR76225.1"/>
    <property type="molecule type" value="Genomic_DNA"/>
</dbReference>
<dbReference type="Pfam" id="PF22783">
    <property type="entry name" value="BapA_N"/>
    <property type="match status" value="1"/>
</dbReference>
<feature type="domain" description="Bacterial Ig" evidence="2">
    <location>
        <begin position="1082"/>
        <end position="1163"/>
    </location>
</feature>
<feature type="region of interest" description="Disordered" evidence="1">
    <location>
        <begin position="3679"/>
        <end position="3727"/>
    </location>
</feature>
<feature type="domain" description="Bacterial Ig" evidence="2">
    <location>
        <begin position="321"/>
        <end position="402"/>
    </location>
</feature>
<evidence type="ECO:0000313" key="5">
    <source>
        <dbReference type="Proteomes" id="UP000198824"/>
    </source>
</evidence>
<feature type="domain" description="Bacterial Ig" evidence="2">
    <location>
        <begin position="2430"/>
        <end position="2510"/>
    </location>
</feature>
<keyword evidence="5" id="KW-1185">Reference proteome</keyword>